<dbReference type="AlphaFoldDB" id="A0AAN5CMA1"/>
<comment type="caution">
    <text evidence="2">The sequence shown here is derived from an EMBL/GenBank/DDBJ whole genome shotgun (WGS) entry which is preliminary data.</text>
</comment>
<evidence type="ECO:0000313" key="2">
    <source>
        <dbReference type="EMBL" id="GMR47042.1"/>
    </source>
</evidence>
<feature type="chain" id="PRO_5042851708" evidence="1">
    <location>
        <begin position="17"/>
        <end position="79"/>
    </location>
</feature>
<feature type="signal peptide" evidence="1">
    <location>
        <begin position="1"/>
        <end position="16"/>
    </location>
</feature>
<accession>A0AAN5CMA1</accession>
<sequence>VTMFLFFAALFTVAQCRVRFTLSEVAQQSDLDNDKTAKFKCDNGCLIYSDSQSPDMYITDGSRDMNNFHFRRYALLVKS</sequence>
<gene>
    <name evidence="2" type="ORF">PMAYCL1PPCAC_17237</name>
</gene>
<proteinExistence type="predicted"/>
<name>A0AAN5CMA1_9BILA</name>
<dbReference type="Proteomes" id="UP001328107">
    <property type="component" value="Unassembled WGS sequence"/>
</dbReference>
<evidence type="ECO:0000313" key="3">
    <source>
        <dbReference type="Proteomes" id="UP001328107"/>
    </source>
</evidence>
<keyword evidence="1" id="KW-0732">Signal</keyword>
<keyword evidence="3" id="KW-1185">Reference proteome</keyword>
<dbReference type="EMBL" id="BTRK01000004">
    <property type="protein sequence ID" value="GMR47042.1"/>
    <property type="molecule type" value="Genomic_DNA"/>
</dbReference>
<feature type="non-terminal residue" evidence="2">
    <location>
        <position position="1"/>
    </location>
</feature>
<protein>
    <submittedName>
        <fullName evidence="2">Uncharacterized protein</fullName>
    </submittedName>
</protein>
<reference evidence="3" key="1">
    <citation type="submission" date="2022-10" db="EMBL/GenBank/DDBJ databases">
        <title>Genome assembly of Pristionchus species.</title>
        <authorList>
            <person name="Yoshida K."/>
            <person name="Sommer R.J."/>
        </authorList>
    </citation>
    <scope>NUCLEOTIDE SEQUENCE [LARGE SCALE GENOMIC DNA]</scope>
    <source>
        <strain evidence="3">RS5460</strain>
    </source>
</reference>
<organism evidence="2 3">
    <name type="scientific">Pristionchus mayeri</name>
    <dbReference type="NCBI Taxonomy" id="1317129"/>
    <lineage>
        <taxon>Eukaryota</taxon>
        <taxon>Metazoa</taxon>
        <taxon>Ecdysozoa</taxon>
        <taxon>Nematoda</taxon>
        <taxon>Chromadorea</taxon>
        <taxon>Rhabditida</taxon>
        <taxon>Rhabditina</taxon>
        <taxon>Diplogasteromorpha</taxon>
        <taxon>Diplogasteroidea</taxon>
        <taxon>Neodiplogasteridae</taxon>
        <taxon>Pristionchus</taxon>
    </lineage>
</organism>
<evidence type="ECO:0000256" key="1">
    <source>
        <dbReference type="SAM" id="SignalP"/>
    </source>
</evidence>